<evidence type="ECO:0000313" key="1">
    <source>
        <dbReference type="EMBL" id="KKK55707.1"/>
    </source>
</evidence>
<dbReference type="EMBL" id="LAZR01065364">
    <property type="protein sequence ID" value="KKK55707.1"/>
    <property type="molecule type" value="Genomic_DNA"/>
</dbReference>
<accession>A0A0F8WFT9</accession>
<reference evidence="1" key="1">
    <citation type="journal article" date="2015" name="Nature">
        <title>Complex archaea that bridge the gap between prokaryotes and eukaryotes.</title>
        <authorList>
            <person name="Spang A."/>
            <person name="Saw J.H."/>
            <person name="Jorgensen S.L."/>
            <person name="Zaremba-Niedzwiedzka K."/>
            <person name="Martijn J."/>
            <person name="Lind A.E."/>
            <person name="van Eijk R."/>
            <person name="Schleper C."/>
            <person name="Guy L."/>
            <person name="Ettema T.J."/>
        </authorList>
    </citation>
    <scope>NUCLEOTIDE SEQUENCE</scope>
</reference>
<dbReference type="AlphaFoldDB" id="A0A0F8WFT9"/>
<sequence length="98" mass="11064">MADDKTGELYTEHRPTHVQHVSGLHRFDDFYRGAMPEQTLRRGLTAYGQSSKGVELQGQDNKGNTVTLLITLEMFQIIDVLMGQVVERRRAPTCGHAH</sequence>
<comment type="caution">
    <text evidence="1">The sequence shown here is derived from an EMBL/GenBank/DDBJ whole genome shotgun (WGS) entry which is preliminary data.</text>
</comment>
<name>A0A0F8WFT9_9ZZZZ</name>
<organism evidence="1">
    <name type="scientific">marine sediment metagenome</name>
    <dbReference type="NCBI Taxonomy" id="412755"/>
    <lineage>
        <taxon>unclassified sequences</taxon>
        <taxon>metagenomes</taxon>
        <taxon>ecological metagenomes</taxon>
    </lineage>
</organism>
<protein>
    <submittedName>
        <fullName evidence="1">Uncharacterized protein</fullName>
    </submittedName>
</protein>
<proteinExistence type="predicted"/>
<gene>
    <name evidence="1" type="ORF">LCGC14_3071820</name>
</gene>